<keyword evidence="7" id="KW-0234">DNA repair</keyword>
<gene>
    <name evidence="13" type="ORF">BCR44DRAFT_1442116</name>
</gene>
<dbReference type="PIRSF" id="PIRSF037677">
    <property type="entry name" value="DNA_mis_repair_Msh6"/>
    <property type="match status" value="1"/>
</dbReference>
<dbReference type="SUPFAM" id="SSF48334">
    <property type="entry name" value="DNA repair protein MutS, domain III"/>
    <property type="match status" value="1"/>
</dbReference>
<feature type="domain" description="DNA mismatch repair proteins mutS family" evidence="12">
    <location>
        <begin position="833"/>
        <end position="849"/>
    </location>
</feature>
<dbReference type="InterPro" id="IPR007696">
    <property type="entry name" value="DNA_mismatch_repair_MutS_core"/>
</dbReference>
<accession>A0A1Y2HBW8</accession>
<evidence type="ECO:0000259" key="12">
    <source>
        <dbReference type="PROSITE" id="PS00486"/>
    </source>
</evidence>
<dbReference type="SMART" id="SM00534">
    <property type="entry name" value="MUTSac"/>
    <property type="match status" value="1"/>
</dbReference>
<dbReference type="PROSITE" id="PS00486">
    <property type="entry name" value="DNA_MISMATCH_REPAIR_2"/>
    <property type="match status" value="1"/>
</dbReference>
<dbReference type="GO" id="GO:0005634">
    <property type="term" value="C:nucleus"/>
    <property type="evidence" value="ECO:0007669"/>
    <property type="project" value="TreeGrafter"/>
</dbReference>
<dbReference type="GO" id="GO:0030983">
    <property type="term" value="F:mismatched DNA binding"/>
    <property type="evidence" value="ECO:0007669"/>
    <property type="project" value="InterPro"/>
</dbReference>
<dbReference type="InterPro" id="IPR007695">
    <property type="entry name" value="DNA_mismatch_repair_MutS-lik_N"/>
</dbReference>
<dbReference type="Pfam" id="PF05192">
    <property type="entry name" value="MutS_III"/>
    <property type="match status" value="1"/>
</dbReference>
<proteinExistence type="inferred from homology"/>
<feature type="compositionally biased region" description="Low complexity" evidence="11">
    <location>
        <begin position="81"/>
        <end position="119"/>
    </location>
</feature>
<evidence type="ECO:0000256" key="11">
    <source>
        <dbReference type="SAM" id="MobiDB-lite"/>
    </source>
</evidence>
<dbReference type="AlphaFoldDB" id="A0A1Y2HBW8"/>
<dbReference type="Gene3D" id="3.30.420.110">
    <property type="entry name" value="MutS, connector domain"/>
    <property type="match status" value="1"/>
</dbReference>
<evidence type="ECO:0000256" key="3">
    <source>
        <dbReference type="ARBA" id="ARBA00022741"/>
    </source>
</evidence>
<dbReference type="SUPFAM" id="SSF55271">
    <property type="entry name" value="DNA repair protein MutS, domain I"/>
    <property type="match status" value="1"/>
</dbReference>
<dbReference type="SUPFAM" id="SSF52540">
    <property type="entry name" value="P-loop containing nucleoside triphosphate hydrolases"/>
    <property type="match status" value="1"/>
</dbReference>
<evidence type="ECO:0000256" key="10">
    <source>
        <dbReference type="ARBA" id="ARBA00073774"/>
    </source>
</evidence>
<dbReference type="Gene3D" id="3.40.50.300">
    <property type="entry name" value="P-loop containing nucleotide triphosphate hydrolases"/>
    <property type="match status" value="1"/>
</dbReference>
<dbReference type="InterPro" id="IPR017261">
    <property type="entry name" value="DNA_mismatch_repair_MutS/MSH"/>
</dbReference>
<evidence type="ECO:0000313" key="14">
    <source>
        <dbReference type="Proteomes" id="UP000193411"/>
    </source>
</evidence>
<dbReference type="GO" id="GO:0140664">
    <property type="term" value="F:ATP-dependent DNA damage sensor activity"/>
    <property type="evidence" value="ECO:0007669"/>
    <property type="project" value="InterPro"/>
</dbReference>
<dbReference type="Pfam" id="PF00488">
    <property type="entry name" value="MutS_V"/>
    <property type="match status" value="1"/>
</dbReference>
<evidence type="ECO:0000313" key="13">
    <source>
        <dbReference type="EMBL" id="ORZ31484.1"/>
    </source>
</evidence>
<comment type="caution">
    <text evidence="13">The sequence shown here is derived from an EMBL/GenBank/DDBJ whole genome shotgun (WGS) entry which is preliminary data.</text>
</comment>
<comment type="similarity">
    <text evidence="1">Belongs to the DNA mismatch repair MutS family. MSH3 subfamily.</text>
</comment>
<keyword evidence="4" id="KW-0227">DNA damage</keyword>
<dbReference type="Gene3D" id="3.40.1170.10">
    <property type="entry name" value="DNA repair protein MutS, domain I"/>
    <property type="match status" value="1"/>
</dbReference>
<evidence type="ECO:0000256" key="7">
    <source>
        <dbReference type="ARBA" id="ARBA00023204"/>
    </source>
</evidence>
<dbReference type="InterPro" id="IPR036187">
    <property type="entry name" value="DNA_mismatch_repair_MutS_sf"/>
</dbReference>
<dbReference type="EMBL" id="MCFL01000059">
    <property type="protein sequence ID" value="ORZ31484.1"/>
    <property type="molecule type" value="Genomic_DNA"/>
</dbReference>
<keyword evidence="5" id="KW-0067">ATP-binding</keyword>
<evidence type="ECO:0000256" key="1">
    <source>
        <dbReference type="ARBA" id="ARBA00007094"/>
    </source>
</evidence>
<keyword evidence="3" id="KW-0547">Nucleotide-binding</keyword>
<reference evidence="13 14" key="1">
    <citation type="submission" date="2016-07" db="EMBL/GenBank/DDBJ databases">
        <title>Pervasive Adenine N6-methylation of Active Genes in Fungi.</title>
        <authorList>
            <consortium name="DOE Joint Genome Institute"/>
            <person name="Mondo S.J."/>
            <person name="Dannebaum R.O."/>
            <person name="Kuo R.C."/>
            <person name="Labutti K."/>
            <person name="Haridas S."/>
            <person name="Kuo A."/>
            <person name="Salamov A."/>
            <person name="Ahrendt S.R."/>
            <person name="Lipzen A."/>
            <person name="Sullivan W."/>
            <person name="Andreopoulos W.B."/>
            <person name="Clum A."/>
            <person name="Lindquist E."/>
            <person name="Daum C."/>
            <person name="Ramamoorthy G.K."/>
            <person name="Gryganskyi A."/>
            <person name="Culley D."/>
            <person name="Magnuson J.K."/>
            <person name="James T.Y."/>
            <person name="O'Malley M.A."/>
            <person name="Stajich J.E."/>
            <person name="Spatafora J.W."/>
            <person name="Visel A."/>
            <person name="Grigoriev I.V."/>
        </authorList>
    </citation>
    <scope>NUCLEOTIDE SEQUENCE [LARGE SCALE GENOMIC DNA]</scope>
    <source>
        <strain evidence="13 14">PL171</strain>
    </source>
</reference>
<organism evidence="13 14">
    <name type="scientific">Catenaria anguillulae PL171</name>
    <dbReference type="NCBI Taxonomy" id="765915"/>
    <lineage>
        <taxon>Eukaryota</taxon>
        <taxon>Fungi</taxon>
        <taxon>Fungi incertae sedis</taxon>
        <taxon>Blastocladiomycota</taxon>
        <taxon>Blastocladiomycetes</taxon>
        <taxon>Blastocladiales</taxon>
        <taxon>Catenariaceae</taxon>
        <taxon>Catenaria</taxon>
    </lineage>
</organism>
<dbReference type="GO" id="GO:0006298">
    <property type="term" value="P:mismatch repair"/>
    <property type="evidence" value="ECO:0007669"/>
    <property type="project" value="InterPro"/>
</dbReference>
<comment type="subunit">
    <text evidence="8">Heterodimer consisting of MSH2-MSH3 (MutS beta). Forms a ternary complex with MutL alpha (MLH1-PMS1).</text>
</comment>
<dbReference type="FunFam" id="3.40.1170.10:FF:000004">
    <property type="entry name" value="DNA mismatch repair protein"/>
    <property type="match status" value="1"/>
</dbReference>
<evidence type="ECO:0000256" key="6">
    <source>
        <dbReference type="ARBA" id="ARBA00023125"/>
    </source>
</evidence>
<evidence type="ECO:0000256" key="4">
    <source>
        <dbReference type="ARBA" id="ARBA00022763"/>
    </source>
</evidence>
<sequence length="980" mass="105352">MPASTRRQRSTVASSRRAAIVIHDSDSDPSALSDNDDASESDDDFIVPDDDDDHDKPRPSSRRSASSASSKDKGKGKSKLKSGSTATPSPRAATKSPRPAAASKASTGKGKAASAAAAVGPSGQKYTPLELQIVQLKEQHPGVVLAVEVGYKYRFFGIASNLLQIVAWHDRNFLTASVPVPRIHLHIRRLVRAGHKVGLVQQTETAALKAAGSNARTPFTRQVTRVYTQATLIDELGDDEVDDEHVAGGGLAYIMVLRSSEIKGDNLVAVSMAVVDASTADVVVDEWTDPAGGMMLELEARMTALQPVEIVLAGTMPALVRAWIDRYVKCAPRAIRLEVVDVPEASSVAQELVTQLAQTNSGLLAATLDVSPALQTTIAATLTYLAQFQLHDLPLTLHHFSKSHTFRLSATALRALDIFPLGSSTSPTSTPSLFSILNQTATPPGARQLRRWLARPLMHAALIAQRADAVDMFASLPLGTMADVIKQVKRLGDAEKVLAKLHLARIRPGALWSFLDAWGGVCDKLEAFVDEVGEDEVSGLVRECVAAVVGVREKVEGFKASMDRVAAGKGEVGAMWVQADEVGAIKTELAAVVKEIERTVKQEAAGVQGTVTTCAGVQHLIQVPKARKVPASWTRVSATKQVVRYHTPTLLDLFKQRDVLQETLAKESKALYEKRLRAFSETAFADLSAAVRRLADLDCLMALGLVGRNPGYVRPTLVEEANVLRVVDGRHPVLETMVKYVPNSVDMSQHGQRCLILSGPNMAGKSSIVRQLALTIIMAQIGSRVPASSATLGVFDGIHTRMGASDDLTHGLSTFMVELSETQQCLSQATPRSLVILDELGRGTATHDGTAIAWAVLHHLIVETQCLTLFVTHFPPLADMCEQVPKHVQCAHMGFVKLGAGGDDASDGGRTRIGFMYRLVPGVAGASFGLNVARMAGLPDDLLDLAEVKSREVVVERSDEEKEVCSLVRELERVMKVADE</sequence>
<evidence type="ECO:0000256" key="9">
    <source>
        <dbReference type="ARBA" id="ARBA00029792"/>
    </source>
</evidence>
<dbReference type="InterPro" id="IPR045076">
    <property type="entry name" value="MutS"/>
</dbReference>
<dbReference type="GO" id="GO:0006312">
    <property type="term" value="P:mitotic recombination"/>
    <property type="evidence" value="ECO:0007669"/>
    <property type="project" value="TreeGrafter"/>
</dbReference>
<evidence type="ECO:0000256" key="8">
    <source>
        <dbReference type="ARBA" id="ARBA00025902"/>
    </source>
</evidence>
<dbReference type="InterPro" id="IPR016151">
    <property type="entry name" value="DNA_mismatch_repair_MutS_N"/>
</dbReference>
<dbReference type="GO" id="GO:0005524">
    <property type="term" value="F:ATP binding"/>
    <property type="evidence" value="ECO:0007669"/>
    <property type="project" value="UniProtKB-KW"/>
</dbReference>
<dbReference type="OrthoDB" id="10252754at2759"/>
<dbReference type="InterPro" id="IPR000432">
    <property type="entry name" value="DNA_mismatch_repair_MutS_C"/>
</dbReference>
<evidence type="ECO:0000256" key="5">
    <source>
        <dbReference type="ARBA" id="ARBA00022840"/>
    </source>
</evidence>
<evidence type="ECO:0000256" key="2">
    <source>
        <dbReference type="ARBA" id="ARBA00022151"/>
    </source>
</evidence>
<dbReference type="STRING" id="765915.A0A1Y2HBW8"/>
<dbReference type="PANTHER" id="PTHR11361">
    <property type="entry name" value="DNA MISMATCH REPAIR PROTEIN MUTS FAMILY MEMBER"/>
    <property type="match status" value="1"/>
</dbReference>
<name>A0A1Y2HBW8_9FUNG</name>
<feature type="compositionally biased region" description="Acidic residues" evidence="11">
    <location>
        <begin position="34"/>
        <end position="53"/>
    </location>
</feature>
<keyword evidence="14" id="KW-1185">Reference proteome</keyword>
<keyword evidence="6" id="KW-0238">DNA-binding</keyword>
<dbReference type="Gene3D" id="1.10.1420.10">
    <property type="match status" value="2"/>
</dbReference>
<dbReference type="SMART" id="SM00533">
    <property type="entry name" value="MUTSd"/>
    <property type="match status" value="1"/>
</dbReference>
<dbReference type="PANTHER" id="PTHR11361:SF122">
    <property type="entry name" value="DNA MISMATCH REPAIR PROTEIN MSH3"/>
    <property type="match status" value="1"/>
</dbReference>
<dbReference type="Proteomes" id="UP000193411">
    <property type="component" value="Unassembled WGS sequence"/>
</dbReference>
<dbReference type="InterPro" id="IPR027417">
    <property type="entry name" value="P-loop_NTPase"/>
</dbReference>
<feature type="region of interest" description="Disordered" evidence="11">
    <location>
        <begin position="1"/>
        <end position="119"/>
    </location>
</feature>
<dbReference type="InterPro" id="IPR036678">
    <property type="entry name" value="MutS_con_dom_sf"/>
</dbReference>
<dbReference type="Pfam" id="PF01624">
    <property type="entry name" value="MutS_I"/>
    <property type="match status" value="1"/>
</dbReference>
<protein>
    <recommendedName>
        <fullName evidence="2 10">DNA mismatch repair protein MSH3</fullName>
    </recommendedName>
    <alternativeName>
        <fullName evidence="2 10">DNA mismatch repair protein MSH3</fullName>
    </alternativeName>
    <alternativeName>
        <fullName evidence="9">MutS protein homolog 3</fullName>
    </alternativeName>
</protein>